<sequence length="98" mass="10612">MKNKTHLTQSLFGLCPAAAACSSSASDTDTRRISTVNTGHTGHTSTCEAAELRRRIQAPWLCAPDVLCGSVSYCDHRLLLLLLLLRGKLASTTAHDFR</sequence>
<evidence type="ECO:0000313" key="2">
    <source>
        <dbReference type="Proteomes" id="UP001497482"/>
    </source>
</evidence>
<dbReference type="AlphaFoldDB" id="A0AAV2KIU9"/>
<dbReference type="EMBL" id="OZ035840">
    <property type="protein sequence ID" value="CAL1588563.1"/>
    <property type="molecule type" value="Genomic_DNA"/>
</dbReference>
<accession>A0AAV2KIU9</accession>
<keyword evidence="2" id="KW-1185">Reference proteome</keyword>
<protein>
    <recommendedName>
        <fullName evidence="3">Secreted protein</fullName>
    </recommendedName>
</protein>
<dbReference type="Proteomes" id="UP001497482">
    <property type="component" value="Chromosome 18"/>
</dbReference>
<reference evidence="1 2" key="1">
    <citation type="submission" date="2024-04" db="EMBL/GenBank/DDBJ databases">
        <authorList>
            <person name="Waldvogel A.-M."/>
            <person name="Schoenle A."/>
        </authorList>
    </citation>
    <scope>NUCLEOTIDE SEQUENCE [LARGE SCALE GENOMIC DNA]</scope>
</reference>
<gene>
    <name evidence="1" type="ORF">KC01_LOCUS18343</name>
</gene>
<dbReference type="PROSITE" id="PS51257">
    <property type="entry name" value="PROKAR_LIPOPROTEIN"/>
    <property type="match status" value="1"/>
</dbReference>
<name>A0AAV2KIU9_KNICA</name>
<evidence type="ECO:0000313" key="1">
    <source>
        <dbReference type="EMBL" id="CAL1588563.1"/>
    </source>
</evidence>
<evidence type="ECO:0008006" key="3">
    <source>
        <dbReference type="Google" id="ProtNLM"/>
    </source>
</evidence>
<proteinExistence type="predicted"/>
<organism evidence="1 2">
    <name type="scientific">Knipowitschia caucasica</name>
    <name type="common">Caucasian dwarf goby</name>
    <name type="synonym">Pomatoschistus caucasicus</name>
    <dbReference type="NCBI Taxonomy" id="637954"/>
    <lineage>
        <taxon>Eukaryota</taxon>
        <taxon>Metazoa</taxon>
        <taxon>Chordata</taxon>
        <taxon>Craniata</taxon>
        <taxon>Vertebrata</taxon>
        <taxon>Euteleostomi</taxon>
        <taxon>Actinopterygii</taxon>
        <taxon>Neopterygii</taxon>
        <taxon>Teleostei</taxon>
        <taxon>Neoteleostei</taxon>
        <taxon>Acanthomorphata</taxon>
        <taxon>Gobiaria</taxon>
        <taxon>Gobiiformes</taxon>
        <taxon>Gobioidei</taxon>
        <taxon>Gobiidae</taxon>
        <taxon>Gobiinae</taxon>
        <taxon>Knipowitschia</taxon>
    </lineage>
</organism>